<name>N1VWX7_9LEPT</name>
<reference evidence="1" key="1">
    <citation type="submission" date="2013-03" db="EMBL/GenBank/DDBJ databases">
        <authorList>
            <person name="Harkins D.M."/>
            <person name="Durkin A.S."/>
            <person name="Brinkac L.M."/>
            <person name="Haft D.H."/>
            <person name="Selengut J.D."/>
            <person name="Sanka R."/>
            <person name="DePew J."/>
            <person name="Purushe J."/>
            <person name="Hartskeerl R.A."/>
            <person name="Ahmed A."/>
            <person name="van der Linden H."/>
            <person name="Goris M.G.A."/>
            <person name="Vinetz J.M."/>
            <person name="Sutton G.G."/>
            <person name="Nierman W.C."/>
            <person name="Fouts D.E."/>
        </authorList>
    </citation>
    <scope>NUCLEOTIDE SEQUENCE [LARGE SCALE GENOMIC DNA]</scope>
    <source>
        <strain evidence="1">LT 11-33</strain>
    </source>
</reference>
<evidence type="ECO:0000313" key="1">
    <source>
        <dbReference type="EMBL" id="EMY59906.1"/>
    </source>
</evidence>
<sequence>MFKMYMTISFCFIFSSCLYNLNYITKIDETEKNWKTEEKKR</sequence>
<dbReference type="STRING" id="1257025.LEP1GSC203_0392"/>
<evidence type="ECO:0000313" key="2">
    <source>
        <dbReference type="Proteomes" id="UP000012371"/>
    </source>
</evidence>
<dbReference type="AlphaFoldDB" id="N1VWX7"/>
<organism evidence="1 2">
    <name type="scientific">Leptospira terpstrae serovar Hualin str. LT 11-33 = ATCC 700639</name>
    <dbReference type="NCBI Taxonomy" id="1257025"/>
    <lineage>
        <taxon>Bacteria</taxon>
        <taxon>Pseudomonadati</taxon>
        <taxon>Spirochaetota</taxon>
        <taxon>Spirochaetia</taxon>
        <taxon>Leptospirales</taxon>
        <taxon>Leptospiraceae</taxon>
        <taxon>Leptospira</taxon>
    </lineage>
</organism>
<dbReference type="EMBL" id="AOGW02000022">
    <property type="protein sequence ID" value="EMY59906.1"/>
    <property type="molecule type" value="Genomic_DNA"/>
</dbReference>
<protein>
    <submittedName>
        <fullName evidence="1">Lipoprotein</fullName>
    </submittedName>
</protein>
<accession>N1VWX7</accession>
<dbReference type="Proteomes" id="UP000012371">
    <property type="component" value="Unassembled WGS sequence"/>
</dbReference>
<dbReference type="PROSITE" id="PS51257">
    <property type="entry name" value="PROKAR_LIPOPROTEIN"/>
    <property type="match status" value="1"/>
</dbReference>
<keyword evidence="1" id="KW-0449">Lipoprotein</keyword>
<gene>
    <name evidence="1" type="ORF">LEP1GSC203_0392</name>
</gene>
<proteinExistence type="predicted"/>
<comment type="caution">
    <text evidence="1">The sequence shown here is derived from an EMBL/GenBank/DDBJ whole genome shotgun (WGS) entry which is preliminary data.</text>
</comment>
<keyword evidence="2" id="KW-1185">Reference proteome</keyword>